<dbReference type="InterPro" id="IPR019734">
    <property type="entry name" value="TPR_rpt"/>
</dbReference>
<dbReference type="PhylomeDB" id="A0A178W2P4"/>
<reference evidence="6" key="1">
    <citation type="journal article" date="2016" name="Proc. Natl. Acad. Sci. U.S.A.">
        <title>Chromosome-level assembly of Arabidopsis thaliana Ler reveals the extent of translocation and inversion polymorphisms.</title>
        <authorList>
            <person name="Zapata L."/>
            <person name="Ding J."/>
            <person name="Willing E.M."/>
            <person name="Hartwig B."/>
            <person name="Bezdan D."/>
            <person name="Jiao W.B."/>
            <person name="Patel V."/>
            <person name="Velikkakam James G."/>
            <person name="Koornneef M."/>
            <person name="Ossowski S."/>
            <person name="Schneeberger K."/>
        </authorList>
    </citation>
    <scope>NUCLEOTIDE SEQUENCE [LARGE SCALE GENOMIC DNA]</scope>
    <source>
        <strain evidence="6">cv. Landsberg erecta</strain>
    </source>
</reference>
<dbReference type="EMBL" id="LUHQ01000001">
    <property type="protein sequence ID" value="OAP12727.1"/>
    <property type="molecule type" value="Genomic_DNA"/>
</dbReference>
<feature type="compositionally biased region" description="Low complexity" evidence="4">
    <location>
        <begin position="706"/>
        <end position="727"/>
    </location>
</feature>
<evidence type="ECO:0000256" key="2">
    <source>
        <dbReference type="ARBA" id="ARBA00022737"/>
    </source>
</evidence>
<evidence type="ECO:0000313" key="6">
    <source>
        <dbReference type="Proteomes" id="UP000078284"/>
    </source>
</evidence>
<feature type="repeat" description="PPR" evidence="3">
    <location>
        <begin position="251"/>
        <end position="285"/>
    </location>
</feature>
<dbReference type="ExpressionAtlas" id="A0A178W2P4">
    <property type="expression patterns" value="baseline and differential"/>
</dbReference>
<feature type="repeat" description="PPR" evidence="3">
    <location>
        <begin position="356"/>
        <end position="390"/>
    </location>
</feature>
<dbReference type="PROSITE" id="PS51375">
    <property type="entry name" value="PPR"/>
    <property type="match status" value="6"/>
</dbReference>
<feature type="compositionally biased region" description="Polar residues" evidence="4">
    <location>
        <begin position="846"/>
        <end position="867"/>
    </location>
</feature>
<feature type="compositionally biased region" description="Low complexity" evidence="4">
    <location>
        <begin position="673"/>
        <end position="690"/>
    </location>
</feature>
<dbReference type="GO" id="GO:0009793">
    <property type="term" value="P:embryo development ending in seed dormancy"/>
    <property type="evidence" value="ECO:0007669"/>
    <property type="project" value="UniProtKB-ARBA"/>
</dbReference>
<feature type="compositionally biased region" description="Polar residues" evidence="4">
    <location>
        <begin position="792"/>
        <end position="814"/>
    </location>
</feature>
<evidence type="ECO:0000256" key="1">
    <source>
        <dbReference type="ARBA" id="ARBA00007626"/>
    </source>
</evidence>
<feature type="compositionally biased region" description="Polar residues" evidence="4">
    <location>
        <begin position="875"/>
        <end position="894"/>
    </location>
</feature>
<feature type="compositionally biased region" description="Low complexity" evidence="4">
    <location>
        <begin position="815"/>
        <end position="845"/>
    </location>
</feature>
<accession>A0A178W2P4</accession>
<dbReference type="SUPFAM" id="SSF81901">
    <property type="entry name" value="HCP-like"/>
    <property type="match status" value="1"/>
</dbReference>
<feature type="compositionally biased region" description="Pro residues" evidence="4">
    <location>
        <begin position="74"/>
        <end position="84"/>
    </location>
</feature>
<feature type="compositionally biased region" description="Polar residues" evidence="4">
    <location>
        <begin position="639"/>
        <end position="649"/>
    </location>
</feature>
<feature type="region of interest" description="Disordered" evidence="4">
    <location>
        <begin position="607"/>
        <end position="913"/>
    </location>
</feature>
<feature type="compositionally biased region" description="Basic and acidic residues" evidence="4">
    <location>
        <begin position="899"/>
        <end position="913"/>
    </location>
</feature>
<feature type="repeat" description="PPR" evidence="3">
    <location>
        <begin position="540"/>
        <end position="574"/>
    </location>
</feature>
<feature type="repeat" description="PPR" evidence="3">
    <location>
        <begin position="215"/>
        <end position="250"/>
    </location>
</feature>
<dbReference type="PANTHER" id="PTHR47937">
    <property type="entry name" value="PLASTID TRANSCRIPTIONALLY ACTIVE CHROMOSOME 2-LIKE PROTEIN"/>
    <property type="match status" value="1"/>
</dbReference>
<proteinExistence type="inferred from homology"/>
<keyword evidence="2" id="KW-0677">Repeat</keyword>
<dbReference type="FunFam" id="1.25.40.10:FF:000922">
    <property type="entry name" value="Pentatricopeptide repeat-containing protein"/>
    <property type="match status" value="1"/>
</dbReference>
<dbReference type="FunFam" id="1.25.40.10:FF:001465">
    <property type="entry name" value="Pentatricopeptide repeat-containing protein"/>
    <property type="match status" value="1"/>
</dbReference>
<dbReference type="Pfam" id="PF01535">
    <property type="entry name" value="PPR"/>
    <property type="match status" value="4"/>
</dbReference>
<feature type="compositionally biased region" description="Polar residues" evidence="4">
    <location>
        <begin position="64"/>
        <end position="73"/>
    </location>
</feature>
<feature type="compositionally biased region" description="Polar residues" evidence="4">
    <location>
        <begin position="691"/>
        <end position="700"/>
    </location>
</feature>
<feature type="repeat" description="PPR" evidence="3">
    <location>
        <begin position="470"/>
        <end position="504"/>
    </location>
</feature>
<dbReference type="InterPro" id="IPR011990">
    <property type="entry name" value="TPR-like_helical_dom_sf"/>
</dbReference>
<dbReference type="AlphaFoldDB" id="A0A178W2P4"/>
<gene>
    <name evidence="5" type="ordered locus">AXX17_At1g10340</name>
</gene>
<feature type="compositionally biased region" description="Basic and acidic residues" evidence="4">
    <location>
        <begin position="108"/>
        <end position="130"/>
    </location>
</feature>
<dbReference type="OMA" id="QQPWANQ"/>
<dbReference type="NCBIfam" id="TIGR00756">
    <property type="entry name" value="PPR"/>
    <property type="match status" value="4"/>
</dbReference>
<evidence type="ECO:0000256" key="3">
    <source>
        <dbReference type="PROSITE-ProRule" id="PRU00708"/>
    </source>
</evidence>
<dbReference type="SMART" id="SM00028">
    <property type="entry name" value="TPR"/>
    <property type="match status" value="2"/>
</dbReference>
<feature type="compositionally biased region" description="Low complexity" evidence="4">
    <location>
        <begin position="650"/>
        <end position="666"/>
    </location>
</feature>
<dbReference type="Pfam" id="PF12854">
    <property type="entry name" value="PPR_1"/>
    <property type="match status" value="1"/>
</dbReference>
<dbReference type="InterPro" id="IPR002885">
    <property type="entry name" value="PPR_rpt"/>
</dbReference>
<comment type="caution">
    <text evidence="5">The sequence shown here is derived from an EMBL/GenBank/DDBJ whole genome shotgun (WGS) entry which is preliminary data.</text>
</comment>
<organism evidence="5 6">
    <name type="scientific">Arabidopsis thaliana</name>
    <name type="common">Mouse-ear cress</name>
    <dbReference type="NCBI Taxonomy" id="3702"/>
    <lineage>
        <taxon>Eukaryota</taxon>
        <taxon>Viridiplantae</taxon>
        <taxon>Streptophyta</taxon>
        <taxon>Embryophyta</taxon>
        <taxon>Tracheophyta</taxon>
        <taxon>Spermatophyta</taxon>
        <taxon>Magnoliopsida</taxon>
        <taxon>eudicotyledons</taxon>
        <taxon>Gunneridae</taxon>
        <taxon>Pentapetalae</taxon>
        <taxon>rosids</taxon>
        <taxon>malvids</taxon>
        <taxon>Brassicales</taxon>
        <taxon>Brassicaceae</taxon>
        <taxon>Camelineae</taxon>
        <taxon>Arabidopsis</taxon>
    </lineage>
</organism>
<protein>
    <submittedName>
        <fullName evidence="5">GRP23</fullName>
    </submittedName>
</protein>
<feature type="compositionally biased region" description="Low complexity" evidence="4">
    <location>
        <begin position="762"/>
        <end position="791"/>
    </location>
</feature>
<dbReference type="Gene3D" id="1.25.40.10">
    <property type="entry name" value="Tetratricopeptide repeat domain"/>
    <property type="match status" value="3"/>
</dbReference>
<evidence type="ECO:0000256" key="4">
    <source>
        <dbReference type="SAM" id="MobiDB-lite"/>
    </source>
</evidence>
<dbReference type="KEGG" id="ath:AT1G10270"/>
<dbReference type="PANTHER" id="PTHR47937:SF2">
    <property type="entry name" value="PENTATRICOPEPTIDE (PPR) REPEAT-CONTAINING PROTEIN, PF01535'-RELATED"/>
    <property type="match status" value="1"/>
</dbReference>
<feature type="region of interest" description="Disordered" evidence="4">
    <location>
        <begin position="34"/>
        <end position="138"/>
    </location>
</feature>
<feature type="compositionally biased region" description="Polar residues" evidence="4">
    <location>
        <begin position="728"/>
        <end position="761"/>
    </location>
</feature>
<dbReference type="SMR" id="A0A178W2P4"/>
<feature type="repeat" description="PPR" evidence="3">
    <location>
        <begin position="286"/>
        <end position="316"/>
    </location>
</feature>
<dbReference type="SUPFAM" id="SSF48452">
    <property type="entry name" value="TPR-like"/>
    <property type="match status" value="1"/>
</dbReference>
<dbReference type="InterPro" id="IPR052308">
    <property type="entry name" value="PPR_domain-containing"/>
</dbReference>
<dbReference type="Proteomes" id="UP000078284">
    <property type="component" value="Chromosome 1"/>
</dbReference>
<comment type="similarity">
    <text evidence="1">Belongs to the PPR family. P subfamily.</text>
</comment>
<evidence type="ECO:0000313" key="5">
    <source>
        <dbReference type="EMBL" id="OAP12727.1"/>
    </source>
</evidence>
<name>A0A178W2P4_ARATH</name>
<sequence>MSLSHLLRRLCTTTTTTRSPLSISFLHQRIHNISLSPANEDPETTTGNNQDSEKYPNLNPIPNDPSQFQIPQNHTPPIPYPPIPHRTMAFSSAEEAAAERRRRKRRLRIEPPLHALRRDPSAPPPKRDPNAPRLPDSTSALVGQRLNLHNRVQSLIRASDLDAASKLARQSVFSNTRPTVFTCNAIIAAMYRAKRYSESISLFQYFFKQSNIVPNVVSYNQIINAHCDEGNVDEALEVYRHILANAPFAPSSVTYRHLTKGLVQAGRIGDAASLLREMLSKGQAADSTVYNNLIRGYLDLGDFDKAVEFFDELKSKCTVYDGIVNATFMEYWFEKGNDKEAMESYRSLLDKKFRMHPPTGNVLLEVFLKFGKKDEAWALFNEMLDNHAPPNILSVNSDTVGIMVNECFKMGEFSEAINTFKKVGSKVTSKPFVMDYLGYCNIVTRFCEQGMLTEAERFFAEGVSRSLPADAPSHRAMIDAYLKAERIDDAVKMLDRMVDVNLRVVADFGARVFGELIKNGKLTESAEVLTKMGEREPKPDPSIYDVVVRGLCDGDALDQAKDIVGEMIRHNVGVTTVLREFIIEVFEKAGRREEIEKILNSVARPVRNAGQSGNTPPRVPAVFGTTPAAPQQPRDRAPWTSQGVVHSNSGWANGTAGQTAGGAYKANNGQNPSWSNTSDNQQQQSWSNQTAGQQPPSWSRQAPGYQQQQSWSQQSGWSSPSGHQQSWTNQTAGQQQPWANQTPGQQQQWANQTPGQQQQLANQTPGQQQQWANQTPGQQQQWANQNNGHQQPWANQNTGHQQSWANQTPSQQQPWANQTTGQQQGWGNQTTGQQQQWANQTAGQQSGWTAQQQWSNQTASHQQSQWLNPVPGEVANQTPWSNSVDSHLPQQQEPGPSHECQETQEKKVVELRN</sequence>
<dbReference type="FunFam" id="1.25.40.10:FF:002335">
    <property type="entry name" value="Glutamine-rich protein23"/>
    <property type="match status" value="1"/>
</dbReference>